<accession>A0A3N4K5Y4</accession>
<name>A0A3N4K5Y4_9PEZI</name>
<proteinExistence type="predicted"/>
<sequence length="179" mass="19982">MVEEGRSLLHVRRLRKDRCAIFLAVGRVRGNKYVLPSHLRASGEVIVKIWLLYLGSGMTALLEGGYCSGHHELPNTKSPRGSLSKLSLITLQQTKVRRPVVKYLSRIFHYHPATPLLLSSNLSSSYPSPPILSHKLSLDHHPPSQDSHNRRAAGLPLLHHVLPLRSLQPTGSISFSSRR</sequence>
<dbReference type="AlphaFoldDB" id="A0A3N4K5Y4"/>
<organism evidence="1 2">
    <name type="scientific">Choiromyces venosus 120613-1</name>
    <dbReference type="NCBI Taxonomy" id="1336337"/>
    <lineage>
        <taxon>Eukaryota</taxon>
        <taxon>Fungi</taxon>
        <taxon>Dikarya</taxon>
        <taxon>Ascomycota</taxon>
        <taxon>Pezizomycotina</taxon>
        <taxon>Pezizomycetes</taxon>
        <taxon>Pezizales</taxon>
        <taxon>Tuberaceae</taxon>
        <taxon>Choiromyces</taxon>
    </lineage>
</organism>
<evidence type="ECO:0000313" key="2">
    <source>
        <dbReference type="Proteomes" id="UP000276215"/>
    </source>
</evidence>
<evidence type="ECO:0000313" key="1">
    <source>
        <dbReference type="EMBL" id="RPB04622.1"/>
    </source>
</evidence>
<dbReference type="EMBL" id="ML120357">
    <property type="protein sequence ID" value="RPB04622.1"/>
    <property type="molecule type" value="Genomic_DNA"/>
</dbReference>
<dbReference type="Proteomes" id="UP000276215">
    <property type="component" value="Unassembled WGS sequence"/>
</dbReference>
<protein>
    <submittedName>
        <fullName evidence="1">Uncharacterized protein</fullName>
    </submittedName>
</protein>
<keyword evidence="2" id="KW-1185">Reference proteome</keyword>
<gene>
    <name evidence="1" type="ORF">L873DRAFT_1275464</name>
</gene>
<reference evidence="1 2" key="1">
    <citation type="journal article" date="2018" name="Nat. Ecol. Evol.">
        <title>Pezizomycetes genomes reveal the molecular basis of ectomycorrhizal truffle lifestyle.</title>
        <authorList>
            <person name="Murat C."/>
            <person name="Payen T."/>
            <person name="Noel B."/>
            <person name="Kuo A."/>
            <person name="Morin E."/>
            <person name="Chen J."/>
            <person name="Kohler A."/>
            <person name="Krizsan K."/>
            <person name="Balestrini R."/>
            <person name="Da Silva C."/>
            <person name="Montanini B."/>
            <person name="Hainaut M."/>
            <person name="Levati E."/>
            <person name="Barry K.W."/>
            <person name="Belfiori B."/>
            <person name="Cichocki N."/>
            <person name="Clum A."/>
            <person name="Dockter R.B."/>
            <person name="Fauchery L."/>
            <person name="Guy J."/>
            <person name="Iotti M."/>
            <person name="Le Tacon F."/>
            <person name="Lindquist E.A."/>
            <person name="Lipzen A."/>
            <person name="Malagnac F."/>
            <person name="Mello A."/>
            <person name="Molinier V."/>
            <person name="Miyauchi S."/>
            <person name="Poulain J."/>
            <person name="Riccioni C."/>
            <person name="Rubini A."/>
            <person name="Sitrit Y."/>
            <person name="Splivallo R."/>
            <person name="Traeger S."/>
            <person name="Wang M."/>
            <person name="Zifcakova L."/>
            <person name="Wipf D."/>
            <person name="Zambonelli A."/>
            <person name="Paolocci F."/>
            <person name="Nowrousian M."/>
            <person name="Ottonello S."/>
            <person name="Baldrian P."/>
            <person name="Spatafora J.W."/>
            <person name="Henrissat B."/>
            <person name="Nagy L.G."/>
            <person name="Aury J.M."/>
            <person name="Wincker P."/>
            <person name="Grigoriev I.V."/>
            <person name="Bonfante P."/>
            <person name="Martin F.M."/>
        </authorList>
    </citation>
    <scope>NUCLEOTIDE SEQUENCE [LARGE SCALE GENOMIC DNA]</scope>
    <source>
        <strain evidence="1 2">120613-1</strain>
    </source>
</reference>